<keyword evidence="7" id="KW-0805">Transcription regulation</keyword>
<dbReference type="PANTHER" id="PTHR45993">
    <property type="entry name" value="B-CELL LYMPHOMA/LEUKEMIA 11"/>
    <property type="match status" value="1"/>
</dbReference>
<keyword evidence="5 11" id="KW-0863">Zinc-finger</keyword>
<accession>A0AAZ3RCQ6</accession>
<evidence type="ECO:0000256" key="5">
    <source>
        <dbReference type="ARBA" id="ARBA00022771"/>
    </source>
</evidence>
<sequence>MHLKVSDGSNVEFSHKMVLRNCSLINTNSYCGIPLLCRPLYTNDRQLLWVSQSRPDVIQPGLEPGTVVTPLSLRCSDLDHCVRVTMTQHTSRLCKGYFTKKESDGVLHQLTWPSQSPNLHPSEMVRDELDHRVKEKQPKSAQHMWELLQDCWKSIPGEEPDSHSDSGKSPSGEPGPETPKPARQHHCSHCENSFCWIGNLKLHERTRTGEKPFQCSQCGKSFAVLANLKRHKRLHTGEKPYHCSQCGMSFNQDRDLKAHEETHRRKAFPMFPVWKEFYHVN</sequence>
<dbReference type="InterPro" id="IPR036397">
    <property type="entry name" value="RNaseH_sf"/>
</dbReference>
<feature type="domain" description="C2H2-type" evidence="13">
    <location>
        <begin position="241"/>
        <end position="268"/>
    </location>
</feature>
<evidence type="ECO:0000256" key="10">
    <source>
        <dbReference type="ARBA" id="ARBA00023242"/>
    </source>
</evidence>
<feature type="domain" description="C2H2-type" evidence="13">
    <location>
        <begin position="185"/>
        <end position="212"/>
    </location>
</feature>
<dbReference type="SMART" id="SM00355">
    <property type="entry name" value="ZnF_C2H2"/>
    <property type="match status" value="3"/>
</dbReference>
<dbReference type="Ensembl" id="ENSOTST00005142494.1">
    <property type="protein sequence ID" value="ENSOTSP00005139382.1"/>
    <property type="gene ID" value="ENSOTSG00005034568.2"/>
</dbReference>
<name>A0AAZ3RCQ6_ONCTS</name>
<dbReference type="PROSITE" id="PS50157">
    <property type="entry name" value="ZINC_FINGER_C2H2_2"/>
    <property type="match status" value="3"/>
</dbReference>
<keyword evidence="6" id="KW-0862">Zinc</keyword>
<dbReference type="FunFam" id="3.30.160.60:FF:000097">
    <property type="entry name" value="Zinc finger protein"/>
    <property type="match status" value="1"/>
</dbReference>
<evidence type="ECO:0000313" key="15">
    <source>
        <dbReference type="Proteomes" id="UP000694402"/>
    </source>
</evidence>
<evidence type="ECO:0000256" key="1">
    <source>
        <dbReference type="ARBA" id="ARBA00003767"/>
    </source>
</evidence>
<evidence type="ECO:0000313" key="14">
    <source>
        <dbReference type="Ensembl" id="ENSOTSP00005139382.1"/>
    </source>
</evidence>
<dbReference type="InterPro" id="IPR051497">
    <property type="entry name" value="Dev/Hematopoietic_TF"/>
</dbReference>
<proteinExistence type="predicted"/>
<keyword evidence="4" id="KW-0677">Repeat</keyword>
<dbReference type="GO" id="GO:0003700">
    <property type="term" value="F:DNA-binding transcription factor activity"/>
    <property type="evidence" value="ECO:0007669"/>
    <property type="project" value="TreeGrafter"/>
</dbReference>
<dbReference type="Gene3D" id="3.30.160.60">
    <property type="entry name" value="Classic Zinc Finger"/>
    <property type="match status" value="3"/>
</dbReference>
<dbReference type="Proteomes" id="UP000694402">
    <property type="component" value="Unassembled WGS sequence"/>
</dbReference>
<dbReference type="InterPro" id="IPR036236">
    <property type="entry name" value="Znf_C2H2_sf"/>
</dbReference>
<keyword evidence="10" id="KW-0539">Nucleus</keyword>
<dbReference type="GeneTree" id="ENSGT01150000286971"/>
<evidence type="ECO:0000259" key="13">
    <source>
        <dbReference type="PROSITE" id="PS50157"/>
    </source>
</evidence>
<dbReference type="AlphaFoldDB" id="A0AAZ3RCQ6"/>
<evidence type="ECO:0000256" key="3">
    <source>
        <dbReference type="ARBA" id="ARBA00022723"/>
    </source>
</evidence>
<dbReference type="FunFam" id="3.30.160.60:FF:002281">
    <property type="match status" value="1"/>
</dbReference>
<evidence type="ECO:0000256" key="12">
    <source>
        <dbReference type="SAM" id="MobiDB-lite"/>
    </source>
</evidence>
<dbReference type="GO" id="GO:0006357">
    <property type="term" value="P:regulation of transcription by RNA polymerase II"/>
    <property type="evidence" value="ECO:0007669"/>
    <property type="project" value="TreeGrafter"/>
</dbReference>
<feature type="domain" description="C2H2-type" evidence="13">
    <location>
        <begin position="213"/>
        <end position="240"/>
    </location>
</feature>
<keyword evidence="9" id="KW-0804">Transcription</keyword>
<dbReference type="InterPro" id="IPR013087">
    <property type="entry name" value="Znf_C2H2_type"/>
</dbReference>
<keyword evidence="8" id="KW-0238">DNA-binding</keyword>
<keyword evidence="15" id="KW-1185">Reference proteome</keyword>
<keyword evidence="3" id="KW-0479">Metal-binding</keyword>
<reference evidence="14" key="2">
    <citation type="submission" date="2025-08" db="UniProtKB">
        <authorList>
            <consortium name="Ensembl"/>
        </authorList>
    </citation>
    <scope>IDENTIFICATION</scope>
</reference>
<dbReference type="GO" id="GO:0000978">
    <property type="term" value="F:RNA polymerase II cis-regulatory region sequence-specific DNA binding"/>
    <property type="evidence" value="ECO:0007669"/>
    <property type="project" value="TreeGrafter"/>
</dbReference>
<evidence type="ECO:0000256" key="8">
    <source>
        <dbReference type="ARBA" id="ARBA00023125"/>
    </source>
</evidence>
<dbReference type="PROSITE" id="PS00028">
    <property type="entry name" value="ZINC_FINGER_C2H2_1"/>
    <property type="match status" value="2"/>
</dbReference>
<comment type="subcellular location">
    <subcellularLocation>
        <location evidence="2">Nucleus</location>
    </subcellularLocation>
</comment>
<evidence type="ECO:0000256" key="4">
    <source>
        <dbReference type="ARBA" id="ARBA00022737"/>
    </source>
</evidence>
<evidence type="ECO:0000256" key="7">
    <source>
        <dbReference type="ARBA" id="ARBA00023015"/>
    </source>
</evidence>
<feature type="region of interest" description="Disordered" evidence="12">
    <location>
        <begin position="156"/>
        <end position="184"/>
    </location>
</feature>
<dbReference type="GO" id="GO:0008270">
    <property type="term" value="F:zinc ion binding"/>
    <property type="evidence" value="ECO:0007669"/>
    <property type="project" value="UniProtKB-KW"/>
</dbReference>
<organism evidence="14 15">
    <name type="scientific">Oncorhynchus tshawytscha</name>
    <name type="common">Chinook salmon</name>
    <name type="synonym">Salmo tshawytscha</name>
    <dbReference type="NCBI Taxonomy" id="74940"/>
    <lineage>
        <taxon>Eukaryota</taxon>
        <taxon>Metazoa</taxon>
        <taxon>Chordata</taxon>
        <taxon>Craniata</taxon>
        <taxon>Vertebrata</taxon>
        <taxon>Euteleostomi</taxon>
        <taxon>Actinopterygii</taxon>
        <taxon>Neopterygii</taxon>
        <taxon>Teleostei</taxon>
        <taxon>Protacanthopterygii</taxon>
        <taxon>Salmoniformes</taxon>
        <taxon>Salmonidae</taxon>
        <taxon>Salmoninae</taxon>
        <taxon>Oncorhynchus</taxon>
    </lineage>
</organism>
<dbReference type="Gene3D" id="3.30.420.10">
    <property type="entry name" value="Ribonuclease H-like superfamily/Ribonuclease H"/>
    <property type="match status" value="1"/>
</dbReference>
<dbReference type="SUPFAM" id="SSF57667">
    <property type="entry name" value="beta-beta-alpha zinc fingers"/>
    <property type="match status" value="2"/>
</dbReference>
<evidence type="ECO:0000256" key="2">
    <source>
        <dbReference type="ARBA" id="ARBA00004123"/>
    </source>
</evidence>
<comment type="function">
    <text evidence="1">May be involved in transcriptional regulation.</text>
</comment>
<evidence type="ECO:0000256" key="9">
    <source>
        <dbReference type="ARBA" id="ARBA00023163"/>
    </source>
</evidence>
<evidence type="ECO:0000256" key="11">
    <source>
        <dbReference type="PROSITE-ProRule" id="PRU00042"/>
    </source>
</evidence>
<dbReference type="Pfam" id="PF00096">
    <property type="entry name" value="zf-C2H2"/>
    <property type="match status" value="2"/>
</dbReference>
<protein>
    <recommendedName>
        <fullName evidence="13">C2H2-type domain-containing protein</fullName>
    </recommendedName>
</protein>
<reference evidence="14" key="3">
    <citation type="submission" date="2025-09" db="UniProtKB">
        <authorList>
            <consortium name="Ensembl"/>
        </authorList>
    </citation>
    <scope>IDENTIFICATION</scope>
</reference>
<reference evidence="15" key="1">
    <citation type="journal article" date="2018" name="PLoS ONE">
        <title>Chinook salmon (Oncorhynchus tshawytscha) genome and transcriptome.</title>
        <authorList>
            <person name="Christensen K.A."/>
            <person name="Leong J.S."/>
            <person name="Sakhrani D."/>
            <person name="Biagi C.A."/>
            <person name="Minkley D.R."/>
            <person name="Withler R.E."/>
            <person name="Rondeau E.B."/>
            <person name="Koop B.F."/>
            <person name="Devlin R.H."/>
        </authorList>
    </citation>
    <scope>NUCLEOTIDE SEQUENCE [LARGE SCALE GENOMIC DNA]</scope>
</reference>
<dbReference type="PANTHER" id="PTHR45993:SF10">
    <property type="entry name" value="ZINC FINGER PROTEIN 208 ISOFORM X1-RELATED"/>
    <property type="match status" value="1"/>
</dbReference>
<dbReference type="GO" id="GO:0005634">
    <property type="term" value="C:nucleus"/>
    <property type="evidence" value="ECO:0007669"/>
    <property type="project" value="UniProtKB-SubCell"/>
</dbReference>
<evidence type="ECO:0000256" key="6">
    <source>
        <dbReference type="ARBA" id="ARBA00022833"/>
    </source>
</evidence>